<sequence>MDTRSFQQRIVQTRKSLFEQGYIDEQFVQLEELQDDENPNFVAEIVTSYYSDSARLIQKIDHALTRHPLDFDLLDDHMHQFKGSSSSIGAKKVVQECTHFRDRCAAGNVDGCMKSFQIIKQEHSVLRNKLEAYFQLMTSTEGY</sequence>
<evidence type="ECO:0000256" key="2">
    <source>
        <dbReference type="ARBA" id="ARBA00022864"/>
    </source>
</evidence>
<dbReference type="InterPro" id="IPR045871">
    <property type="entry name" value="AHP1-5/YPD1"/>
</dbReference>
<evidence type="ECO:0000256" key="1">
    <source>
        <dbReference type="ARBA" id="ARBA00022490"/>
    </source>
</evidence>
<dbReference type="GO" id="GO:0043424">
    <property type="term" value="F:protein histidine kinase binding"/>
    <property type="evidence" value="ECO:0007669"/>
    <property type="project" value="UniProtKB-UniRule"/>
</dbReference>
<dbReference type="GO" id="GO:0005829">
    <property type="term" value="C:cytosol"/>
    <property type="evidence" value="ECO:0007669"/>
    <property type="project" value="UniProtKB-SubCell"/>
</dbReference>
<dbReference type="Gene3D" id="1.20.120.160">
    <property type="entry name" value="HPT domain"/>
    <property type="match status" value="1"/>
</dbReference>
<dbReference type="Pfam" id="PF01627">
    <property type="entry name" value="Hpt"/>
    <property type="match status" value="1"/>
</dbReference>
<dbReference type="InterPro" id="IPR008207">
    <property type="entry name" value="Sig_transdc_His_kin_Hpt_dom"/>
</dbReference>
<keyword evidence="9" id="KW-1185">Reference proteome</keyword>
<gene>
    <name evidence="8" type="ORF">RND81_03G147200</name>
</gene>
<evidence type="ECO:0000313" key="8">
    <source>
        <dbReference type="EMBL" id="KAK9742080.1"/>
    </source>
</evidence>
<dbReference type="GO" id="GO:0009736">
    <property type="term" value="P:cytokinin-activated signaling pathway"/>
    <property type="evidence" value="ECO:0007669"/>
    <property type="project" value="UniProtKB-KW"/>
</dbReference>
<evidence type="ECO:0000256" key="5">
    <source>
        <dbReference type="PROSITE-ProRule" id="PRU00110"/>
    </source>
</evidence>
<comment type="subcellular location">
    <subcellularLocation>
        <location evidence="6">Cytoplasm</location>
        <location evidence="6">Cytosol</location>
    </subcellularLocation>
    <subcellularLocation>
        <location evidence="6">Nucleus</location>
    </subcellularLocation>
</comment>
<dbReference type="GO" id="GO:0009927">
    <property type="term" value="F:histidine phosphotransfer kinase activity"/>
    <property type="evidence" value="ECO:0007669"/>
    <property type="project" value="UniProtKB-UniRule"/>
</dbReference>
<dbReference type="AlphaFoldDB" id="A0AAW1M3V4"/>
<evidence type="ECO:0000313" key="9">
    <source>
        <dbReference type="Proteomes" id="UP001443914"/>
    </source>
</evidence>
<keyword evidence="2 6" id="KW-0932">Cytokinin signaling pathway</keyword>
<dbReference type="GO" id="GO:0005634">
    <property type="term" value="C:nucleus"/>
    <property type="evidence" value="ECO:0007669"/>
    <property type="project" value="UniProtKB-SubCell"/>
</dbReference>
<dbReference type="EMBL" id="JBDFQZ010000003">
    <property type="protein sequence ID" value="KAK9742080.1"/>
    <property type="molecule type" value="Genomic_DNA"/>
</dbReference>
<dbReference type="SUPFAM" id="SSF47226">
    <property type="entry name" value="Histidine-containing phosphotransfer domain, HPT domain"/>
    <property type="match status" value="1"/>
</dbReference>
<comment type="domain">
    <text evidence="6">Histidine-containing phosphotransfer domain (HPt) contains an active histidine that mediates the phosphotransfer.</text>
</comment>
<name>A0AAW1M3V4_SAPOF</name>
<protein>
    <recommendedName>
        <fullName evidence="6">Histidine-containing phosphotransfer protein</fullName>
    </recommendedName>
</protein>
<evidence type="ECO:0000256" key="4">
    <source>
        <dbReference type="ARBA" id="ARBA00023242"/>
    </source>
</evidence>
<dbReference type="FunFam" id="1.20.120.160:FF:000001">
    <property type="entry name" value="Histidine-containing phosphotransfer protein 1"/>
    <property type="match status" value="1"/>
</dbReference>
<reference evidence="8" key="1">
    <citation type="submission" date="2024-03" db="EMBL/GenBank/DDBJ databases">
        <title>WGS assembly of Saponaria officinalis var. Norfolk2.</title>
        <authorList>
            <person name="Jenkins J."/>
            <person name="Shu S."/>
            <person name="Grimwood J."/>
            <person name="Barry K."/>
            <person name="Goodstein D."/>
            <person name="Schmutz J."/>
            <person name="Leebens-Mack J."/>
            <person name="Osbourn A."/>
        </authorList>
    </citation>
    <scope>NUCLEOTIDE SEQUENCE [LARGE SCALE GENOMIC DNA]</scope>
    <source>
        <strain evidence="8">JIC</strain>
    </source>
</reference>
<feature type="modified residue" description="Phosphohistidine" evidence="5">
    <location>
        <position position="79"/>
    </location>
</feature>
<evidence type="ECO:0000256" key="3">
    <source>
        <dbReference type="ARBA" id="ARBA00023012"/>
    </source>
</evidence>
<evidence type="ECO:0000256" key="6">
    <source>
        <dbReference type="RuleBase" id="RU369004"/>
    </source>
</evidence>
<organism evidence="8 9">
    <name type="scientific">Saponaria officinalis</name>
    <name type="common">Common soapwort</name>
    <name type="synonym">Lychnis saponaria</name>
    <dbReference type="NCBI Taxonomy" id="3572"/>
    <lineage>
        <taxon>Eukaryota</taxon>
        <taxon>Viridiplantae</taxon>
        <taxon>Streptophyta</taxon>
        <taxon>Embryophyta</taxon>
        <taxon>Tracheophyta</taxon>
        <taxon>Spermatophyta</taxon>
        <taxon>Magnoliopsida</taxon>
        <taxon>eudicotyledons</taxon>
        <taxon>Gunneridae</taxon>
        <taxon>Pentapetalae</taxon>
        <taxon>Caryophyllales</taxon>
        <taxon>Caryophyllaceae</taxon>
        <taxon>Caryophylleae</taxon>
        <taxon>Saponaria</taxon>
    </lineage>
</organism>
<comment type="caution">
    <text evidence="8">The sequence shown here is derived from an EMBL/GenBank/DDBJ whole genome shotgun (WGS) entry which is preliminary data.</text>
</comment>
<accession>A0AAW1M3V4</accession>
<dbReference type="InterPro" id="IPR036641">
    <property type="entry name" value="HPT_dom_sf"/>
</dbReference>
<dbReference type="GO" id="GO:0000160">
    <property type="term" value="P:phosphorelay signal transduction system"/>
    <property type="evidence" value="ECO:0007669"/>
    <property type="project" value="UniProtKB-UniRule"/>
</dbReference>
<dbReference type="PANTHER" id="PTHR28242:SF51">
    <property type="entry name" value="HISTIDINE-CONTAINING PHOSPHOTRANSFER PROTEIN"/>
    <property type="match status" value="1"/>
</dbReference>
<keyword evidence="4" id="KW-0539">Nucleus</keyword>
<feature type="domain" description="HPt" evidence="7">
    <location>
        <begin position="38"/>
        <end position="133"/>
    </location>
</feature>
<dbReference type="PANTHER" id="PTHR28242">
    <property type="entry name" value="PHOSPHORELAY INTERMEDIATE PROTEIN YPD1"/>
    <property type="match status" value="1"/>
</dbReference>
<comment type="function">
    <text evidence="6">Functions as a two-component phosphorelay mediators between cytokinin sensor histidine kinases and response regulators (B-type ARRs). Plays an important role in propagating cytokinin signal transduction.</text>
</comment>
<dbReference type="Proteomes" id="UP001443914">
    <property type="component" value="Unassembled WGS sequence"/>
</dbReference>
<evidence type="ECO:0000259" key="7">
    <source>
        <dbReference type="PROSITE" id="PS50894"/>
    </source>
</evidence>
<keyword evidence="3 6" id="KW-0902">Two-component regulatory system</keyword>
<keyword evidence="1" id="KW-0963">Cytoplasm</keyword>
<dbReference type="PROSITE" id="PS50894">
    <property type="entry name" value="HPT"/>
    <property type="match status" value="1"/>
</dbReference>
<proteinExistence type="predicted"/>
<keyword evidence="5" id="KW-0597">Phosphoprotein</keyword>